<dbReference type="PROSITE" id="PS51000">
    <property type="entry name" value="HTH_DEOR_2"/>
    <property type="match status" value="1"/>
</dbReference>
<dbReference type="InterPro" id="IPR018356">
    <property type="entry name" value="Tscrpt_reg_HTH_DeoR_CS"/>
</dbReference>
<dbReference type="Proteomes" id="UP000562984">
    <property type="component" value="Unassembled WGS sequence"/>
</dbReference>
<evidence type="ECO:0000256" key="3">
    <source>
        <dbReference type="ARBA" id="ARBA00023163"/>
    </source>
</evidence>
<accession>A0A849A5U1</accession>
<dbReference type="SMART" id="SM00420">
    <property type="entry name" value="HTH_DEOR"/>
    <property type="match status" value="1"/>
</dbReference>
<feature type="domain" description="HTH deoR-type" evidence="5">
    <location>
        <begin position="1"/>
        <end position="58"/>
    </location>
</feature>
<keyword evidence="3" id="KW-0804">Transcription</keyword>
<dbReference type="InterPro" id="IPR051534">
    <property type="entry name" value="CBASS_pafABC_assoc_protein"/>
</dbReference>
<gene>
    <name evidence="6" type="ORF">HKD39_09435</name>
</gene>
<dbReference type="PROSITE" id="PS52050">
    <property type="entry name" value="WYL"/>
    <property type="match status" value="1"/>
</dbReference>
<dbReference type="InterPro" id="IPR036390">
    <property type="entry name" value="WH_DNA-bd_sf"/>
</dbReference>
<keyword evidence="1" id="KW-0805">Transcription regulation</keyword>
<evidence type="ECO:0000256" key="4">
    <source>
        <dbReference type="SAM" id="MobiDB-lite"/>
    </source>
</evidence>
<sequence length="348" mass="36882">MDRLPALLDLLRGVPGATIAELAEQLGVTERTVRRDLDRAREAGVELAVRRGRGGGVRLVRDANLLALRFTEDEALALALALGAVGADPELAAVATSARLRLARVLSERFGERVAALAEVPPEEPVSLLGSDRVRAETLLELCVAVARRRRVELAYRSGSGAVTRRPVDPYQVLRMAGHWYLVGFCRLRGGMRVFRVDRVNTVRHTDIAVVLPEGFTAATAADLVAAGVRSWAADPLRCEFVLGLEPDQARALAPAYRLELTPHPDGAAGLILAQPEHLPQIARWLLGLDAAVRVLGPDALRDELSRLAARAATLAARPAPQASGPAADPTSGGAGQPAAAGAAGRSR</sequence>
<dbReference type="InterPro" id="IPR026881">
    <property type="entry name" value="WYL_dom"/>
</dbReference>
<dbReference type="InterPro" id="IPR028349">
    <property type="entry name" value="PafC-like"/>
</dbReference>
<comment type="caution">
    <text evidence="6">The sequence shown here is derived from an EMBL/GenBank/DDBJ whole genome shotgun (WGS) entry which is preliminary data.</text>
</comment>
<protein>
    <submittedName>
        <fullName evidence="6">WYL domain-containing protein</fullName>
    </submittedName>
</protein>
<dbReference type="Pfam" id="PF25583">
    <property type="entry name" value="WCX"/>
    <property type="match status" value="1"/>
</dbReference>
<dbReference type="GO" id="GO:0003677">
    <property type="term" value="F:DNA binding"/>
    <property type="evidence" value="ECO:0007669"/>
    <property type="project" value="UniProtKB-KW"/>
</dbReference>
<evidence type="ECO:0000313" key="6">
    <source>
        <dbReference type="EMBL" id="NNG35929.1"/>
    </source>
</evidence>
<reference evidence="6 7" key="1">
    <citation type="submission" date="2020-05" db="EMBL/GenBank/DDBJ databases">
        <title>Nakamurella sp. DB0629 isolated from air conditioner.</title>
        <authorList>
            <person name="Kim D.H."/>
            <person name="Kim D.-U."/>
        </authorList>
    </citation>
    <scope>NUCLEOTIDE SEQUENCE [LARGE SCALE GENOMIC DNA]</scope>
    <source>
        <strain evidence="6 7">DB0629</strain>
    </source>
</reference>
<dbReference type="EMBL" id="JABEND010000004">
    <property type="protein sequence ID" value="NNG35929.1"/>
    <property type="molecule type" value="Genomic_DNA"/>
</dbReference>
<dbReference type="PIRSF" id="PIRSF016838">
    <property type="entry name" value="PafC"/>
    <property type="match status" value="1"/>
</dbReference>
<dbReference type="SUPFAM" id="SSF46785">
    <property type="entry name" value="Winged helix' DNA-binding domain"/>
    <property type="match status" value="1"/>
</dbReference>
<dbReference type="InterPro" id="IPR013196">
    <property type="entry name" value="HTH_11"/>
</dbReference>
<dbReference type="AlphaFoldDB" id="A0A849A5U1"/>
<dbReference type="Pfam" id="PF13280">
    <property type="entry name" value="WYL"/>
    <property type="match status" value="1"/>
</dbReference>
<dbReference type="InterPro" id="IPR057727">
    <property type="entry name" value="WCX_dom"/>
</dbReference>
<dbReference type="PANTHER" id="PTHR34580:SF3">
    <property type="entry name" value="PROTEIN PAFB"/>
    <property type="match status" value="1"/>
</dbReference>
<evidence type="ECO:0000313" key="7">
    <source>
        <dbReference type="Proteomes" id="UP000562984"/>
    </source>
</evidence>
<evidence type="ECO:0000256" key="1">
    <source>
        <dbReference type="ARBA" id="ARBA00023015"/>
    </source>
</evidence>
<dbReference type="PANTHER" id="PTHR34580">
    <property type="match status" value="1"/>
</dbReference>
<evidence type="ECO:0000259" key="5">
    <source>
        <dbReference type="PROSITE" id="PS51000"/>
    </source>
</evidence>
<keyword evidence="2" id="KW-0238">DNA-binding</keyword>
<dbReference type="Gene3D" id="1.10.10.10">
    <property type="entry name" value="Winged helix-like DNA-binding domain superfamily/Winged helix DNA-binding domain"/>
    <property type="match status" value="1"/>
</dbReference>
<feature type="region of interest" description="Disordered" evidence="4">
    <location>
        <begin position="316"/>
        <end position="348"/>
    </location>
</feature>
<dbReference type="RefSeq" id="WP_171199610.1">
    <property type="nucleotide sequence ID" value="NZ_JABEND010000004.1"/>
</dbReference>
<evidence type="ECO:0000256" key="2">
    <source>
        <dbReference type="ARBA" id="ARBA00023125"/>
    </source>
</evidence>
<name>A0A849A5U1_9ACTN</name>
<feature type="compositionally biased region" description="Low complexity" evidence="4">
    <location>
        <begin position="337"/>
        <end position="348"/>
    </location>
</feature>
<dbReference type="Pfam" id="PF08279">
    <property type="entry name" value="HTH_11"/>
    <property type="match status" value="1"/>
</dbReference>
<organism evidence="6 7">
    <name type="scientific">Nakamurella aerolata</name>
    <dbReference type="NCBI Taxonomy" id="1656892"/>
    <lineage>
        <taxon>Bacteria</taxon>
        <taxon>Bacillati</taxon>
        <taxon>Actinomycetota</taxon>
        <taxon>Actinomycetes</taxon>
        <taxon>Nakamurellales</taxon>
        <taxon>Nakamurellaceae</taxon>
        <taxon>Nakamurella</taxon>
    </lineage>
</organism>
<dbReference type="PROSITE" id="PS00894">
    <property type="entry name" value="HTH_DEOR_1"/>
    <property type="match status" value="1"/>
</dbReference>
<dbReference type="GO" id="GO:0003700">
    <property type="term" value="F:DNA-binding transcription factor activity"/>
    <property type="evidence" value="ECO:0007669"/>
    <property type="project" value="InterPro"/>
</dbReference>
<proteinExistence type="predicted"/>
<dbReference type="InterPro" id="IPR001034">
    <property type="entry name" value="DeoR_HTH"/>
</dbReference>
<dbReference type="InterPro" id="IPR036388">
    <property type="entry name" value="WH-like_DNA-bd_sf"/>
</dbReference>
<keyword evidence="7" id="KW-1185">Reference proteome</keyword>